<dbReference type="AlphaFoldDB" id="A0A955LAI3"/>
<dbReference type="SUPFAM" id="SSF50447">
    <property type="entry name" value="Translation proteins"/>
    <property type="match status" value="1"/>
</dbReference>
<organism evidence="6 7">
    <name type="scientific">Candidatus Dojkabacteria bacterium</name>
    <dbReference type="NCBI Taxonomy" id="2099670"/>
    <lineage>
        <taxon>Bacteria</taxon>
        <taxon>Candidatus Dojkabacteria</taxon>
    </lineage>
</organism>
<dbReference type="CDD" id="cd16260">
    <property type="entry name" value="EF4_III"/>
    <property type="match status" value="1"/>
</dbReference>
<dbReference type="GO" id="GO:0043022">
    <property type="term" value="F:ribosome binding"/>
    <property type="evidence" value="ECO:0007669"/>
    <property type="project" value="TreeGrafter"/>
</dbReference>
<gene>
    <name evidence="6" type="ORF">KC669_03610</name>
</gene>
<reference evidence="6" key="1">
    <citation type="submission" date="2020-04" db="EMBL/GenBank/DDBJ databases">
        <authorList>
            <person name="Zhang T."/>
        </authorList>
    </citation>
    <scope>NUCLEOTIDE SEQUENCE</scope>
    <source>
        <strain evidence="6">HKST-UBA09</strain>
    </source>
</reference>
<dbReference type="Gene3D" id="3.30.70.870">
    <property type="entry name" value="Elongation Factor G (Translational Gtpase), domain 3"/>
    <property type="match status" value="1"/>
</dbReference>
<comment type="caution">
    <text evidence="6">The sequence shown here is derived from an EMBL/GenBank/DDBJ whole genome shotgun (WGS) entry which is preliminary data.</text>
</comment>
<keyword evidence="1" id="KW-1003">Cell membrane</keyword>
<dbReference type="HAMAP" id="MF_00071">
    <property type="entry name" value="LepA"/>
    <property type="match status" value="1"/>
</dbReference>
<dbReference type="GO" id="GO:0045727">
    <property type="term" value="P:positive regulation of translation"/>
    <property type="evidence" value="ECO:0007669"/>
    <property type="project" value="TreeGrafter"/>
</dbReference>
<evidence type="ECO:0000256" key="1">
    <source>
        <dbReference type="ARBA" id="ARBA00022475"/>
    </source>
</evidence>
<dbReference type="GO" id="GO:0003924">
    <property type="term" value="F:GTPase activity"/>
    <property type="evidence" value="ECO:0007669"/>
    <property type="project" value="InterPro"/>
</dbReference>
<evidence type="ECO:0000313" key="7">
    <source>
        <dbReference type="Proteomes" id="UP000714915"/>
    </source>
</evidence>
<dbReference type="FunFam" id="3.40.50.300:FF:000078">
    <property type="entry name" value="Elongation factor 4"/>
    <property type="match status" value="1"/>
</dbReference>
<dbReference type="Gene3D" id="2.40.30.10">
    <property type="entry name" value="Translation factors"/>
    <property type="match status" value="1"/>
</dbReference>
<dbReference type="Gene3D" id="3.40.50.300">
    <property type="entry name" value="P-loop containing nucleotide triphosphate hydrolases"/>
    <property type="match status" value="1"/>
</dbReference>
<dbReference type="InterPro" id="IPR027417">
    <property type="entry name" value="P-loop_NTPase"/>
</dbReference>
<evidence type="ECO:0000259" key="5">
    <source>
        <dbReference type="PROSITE" id="PS51722"/>
    </source>
</evidence>
<dbReference type="InterPro" id="IPR041095">
    <property type="entry name" value="EFG_II"/>
</dbReference>
<keyword evidence="2" id="KW-0547">Nucleotide-binding</keyword>
<dbReference type="Pfam" id="PF03144">
    <property type="entry name" value="GTP_EFTU_D2"/>
    <property type="match status" value="1"/>
</dbReference>
<dbReference type="PROSITE" id="PS51722">
    <property type="entry name" value="G_TR_2"/>
    <property type="match status" value="1"/>
</dbReference>
<dbReference type="PRINTS" id="PR00315">
    <property type="entry name" value="ELONGATNFCT"/>
</dbReference>
<dbReference type="Proteomes" id="UP000714915">
    <property type="component" value="Unassembled WGS sequence"/>
</dbReference>
<feature type="domain" description="Tr-type G" evidence="5">
    <location>
        <begin position="5"/>
        <end position="209"/>
    </location>
</feature>
<dbReference type="PANTHER" id="PTHR43512:SF4">
    <property type="entry name" value="TRANSLATION FACTOR GUF1 HOMOLOG, CHLOROPLASTIC"/>
    <property type="match status" value="1"/>
</dbReference>
<dbReference type="FunFam" id="3.30.70.870:FF:000004">
    <property type="entry name" value="Translation factor GUF1, mitochondrial"/>
    <property type="match status" value="1"/>
</dbReference>
<protein>
    <submittedName>
        <fullName evidence="6">GTP-binding protein</fullName>
    </submittedName>
</protein>
<name>A0A955LAI3_9BACT</name>
<dbReference type="NCBIfam" id="TIGR00231">
    <property type="entry name" value="small_GTP"/>
    <property type="match status" value="1"/>
</dbReference>
<dbReference type="InterPro" id="IPR031157">
    <property type="entry name" value="G_TR_CS"/>
</dbReference>
<dbReference type="InterPro" id="IPR009000">
    <property type="entry name" value="Transl_B-barrel_sf"/>
</dbReference>
<dbReference type="InterPro" id="IPR000795">
    <property type="entry name" value="T_Tr_GTP-bd_dom"/>
</dbReference>
<keyword evidence="3" id="KW-0378">Hydrolase</keyword>
<evidence type="ECO:0000256" key="2">
    <source>
        <dbReference type="ARBA" id="ARBA00022741"/>
    </source>
</evidence>
<keyword evidence="1" id="KW-0472">Membrane</keyword>
<dbReference type="PROSITE" id="PS00301">
    <property type="entry name" value="G_TR_1"/>
    <property type="match status" value="1"/>
</dbReference>
<dbReference type="EMBL" id="JAGQLF010000047">
    <property type="protein sequence ID" value="MCA9387094.1"/>
    <property type="molecule type" value="Genomic_DNA"/>
</dbReference>
<reference evidence="6" key="2">
    <citation type="journal article" date="2021" name="Microbiome">
        <title>Successional dynamics and alternative stable states in a saline activated sludge microbial community over 9 years.</title>
        <authorList>
            <person name="Wang Y."/>
            <person name="Ye J."/>
            <person name="Ju F."/>
            <person name="Liu L."/>
            <person name="Boyd J.A."/>
            <person name="Deng Y."/>
            <person name="Parks D.H."/>
            <person name="Jiang X."/>
            <person name="Yin X."/>
            <person name="Woodcroft B.J."/>
            <person name="Tyson G.W."/>
            <person name="Hugenholtz P."/>
            <person name="Polz M.F."/>
            <person name="Zhang T."/>
        </authorList>
    </citation>
    <scope>NUCLEOTIDE SEQUENCE</scope>
    <source>
        <strain evidence="6">HKST-UBA09</strain>
    </source>
</reference>
<sequence>MNNKDRIRNFCIIAHIDHGKSTLADRLIESTGTITAREMKDRVLDTLELERERGITIKLQTARLIHKYNKDSRSQMPELNQDDNKTGIWNLESGEYILNLIDTPGHVDFSYEVSRSVAASEGALLLIDASQGIQAQTLTTIYKAMEYDLTIIPVLNKVDLPNAEVDRVKREVIETFGFKEEEIILASGKSGIGIEEILDAVVERVPSPDKHNSLIYLPTMDSNNEKDLAATKCLIFDSFYHEYMGAVSLVKVVSGSLKKTDILYTIGTKAKIDPVEIGYMVPSMLKTDELSEGEVGYIATGLKDISDVHTGDTLTIWKENKDHATVSPLMGYQAPKPMVFASLYPVEASDYPQFAEALEKLALNDAALTFEKEYSQALGTGFVCGFLGLLHLEITQDRLEREFGIDLISTIPTVEFKVKLSTRDYSKVPDINVGKINEETNVATIRTAAEFPDGSLYEEVEEPWV</sequence>
<feature type="non-terminal residue" evidence="6">
    <location>
        <position position="465"/>
    </location>
</feature>
<evidence type="ECO:0000256" key="4">
    <source>
        <dbReference type="ARBA" id="ARBA00023134"/>
    </source>
</evidence>
<dbReference type="PANTHER" id="PTHR43512">
    <property type="entry name" value="TRANSLATION FACTOR GUF1-RELATED"/>
    <property type="match status" value="1"/>
</dbReference>
<dbReference type="InterPro" id="IPR006297">
    <property type="entry name" value="EF-4"/>
</dbReference>
<dbReference type="GO" id="GO:0005525">
    <property type="term" value="F:GTP binding"/>
    <property type="evidence" value="ECO:0007669"/>
    <property type="project" value="UniProtKB-KW"/>
</dbReference>
<proteinExistence type="inferred from homology"/>
<dbReference type="InterPro" id="IPR035647">
    <property type="entry name" value="EFG_III/V"/>
</dbReference>
<dbReference type="SUPFAM" id="SSF54980">
    <property type="entry name" value="EF-G C-terminal domain-like"/>
    <property type="match status" value="1"/>
</dbReference>
<dbReference type="InterPro" id="IPR005225">
    <property type="entry name" value="Small_GTP-bd"/>
</dbReference>
<evidence type="ECO:0000256" key="3">
    <source>
        <dbReference type="ARBA" id="ARBA00022801"/>
    </source>
</evidence>
<dbReference type="SUPFAM" id="SSF52540">
    <property type="entry name" value="P-loop containing nucleoside triphosphate hydrolases"/>
    <property type="match status" value="1"/>
</dbReference>
<keyword evidence="4" id="KW-0342">GTP-binding</keyword>
<dbReference type="InterPro" id="IPR004161">
    <property type="entry name" value="EFTu-like_2"/>
</dbReference>
<dbReference type="Pfam" id="PF00009">
    <property type="entry name" value="GTP_EFTU"/>
    <property type="match status" value="1"/>
</dbReference>
<dbReference type="Pfam" id="PF14492">
    <property type="entry name" value="EFG_III"/>
    <property type="match status" value="1"/>
</dbReference>
<evidence type="ECO:0000313" key="6">
    <source>
        <dbReference type="EMBL" id="MCA9387094.1"/>
    </source>
</evidence>
<accession>A0A955LAI3</accession>
<dbReference type="CDD" id="cd01890">
    <property type="entry name" value="LepA"/>
    <property type="match status" value="1"/>
</dbReference>